<keyword evidence="4" id="KW-0862">Zinc</keyword>
<comment type="similarity">
    <text evidence="1">Belongs to the metallo-beta-lactamase superfamily.</text>
</comment>
<evidence type="ECO:0000256" key="1">
    <source>
        <dbReference type="ARBA" id="ARBA00007749"/>
    </source>
</evidence>
<evidence type="ECO:0000313" key="7">
    <source>
        <dbReference type="Proteomes" id="UP000594205"/>
    </source>
</evidence>
<dbReference type="PANTHER" id="PTHR42978:SF6">
    <property type="entry name" value="QUORUM-QUENCHING LACTONASE YTNP-RELATED"/>
    <property type="match status" value="1"/>
</dbReference>
<dbReference type="Proteomes" id="UP000594205">
    <property type="component" value="Chromosome"/>
</dbReference>
<evidence type="ECO:0000259" key="5">
    <source>
        <dbReference type="SMART" id="SM00849"/>
    </source>
</evidence>
<evidence type="ECO:0000313" key="6">
    <source>
        <dbReference type="EMBL" id="QOV41251.1"/>
    </source>
</evidence>
<dbReference type="Gene3D" id="3.60.15.10">
    <property type="entry name" value="Ribonuclease Z/Hydroxyacylglutathione hydrolase-like"/>
    <property type="match status" value="1"/>
</dbReference>
<dbReference type="EMBL" id="CP063373">
    <property type="protein sequence ID" value="QOV41251.1"/>
    <property type="molecule type" value="Genomic_DNA"/>
</dbReference>
<dbReference type="KEGG" id="sfeu:IM697_22985"/>
<dbReference type="Pfam" id="PF00753">
    <property type="entry name" value="Lactamase_B"/>
    <property type="match status" value="1"/>
</dbReference>
<keyword evidence="7" id="KW-1185">Reference proteome</keyword>
<dbReference type="InterPro" id="IPR036866">
    <property type="entry name" value="RibonucZ/Hydroxyglut_hydro"/>
</dbReference>
<dbReference type="InterPro" id="IPR001279">
    <property type="entry name" value="Metallo-B-lactamas"/>
</dbReference>
<feature type="domain" description="Metallo-beta-lactamase" evidence="5">
    <location>
        <begin position="31"/>
        <end position="233"/>
    </location>
</feature>
<evidence type="ECO:0000256" key="4">
    <source>
        <dbReference type="ARBA" id="ARBA00022833"/>
    </source>
</evidence>
<dbReference type="AlphaFoldDB" id="A0A7M2T176"/>
<dbReference type="SUPFAM" id="SSF56281">
    <property type="entry name" value="Metallo-hydrolase/oxidoreductase"/>
    <property type="match status" value="1"/>
</dbReference>
<keyword evidence="3 6" id="KW-0378">Hydrolase</keyword>
<dbReference type="InterPro" id="IPR051013">
    <property type="entry name" value="MBL_superfamily_lactonases"/>
</dbReference>
<dbReference type="GO" id="GO:0016787">
    <property type="term" value="F:hydrolase activity"/>
    <property type="evidence" value="ECO:0007669"/>
    <property type="project" value="UniProtKB-KW"/>
</dbReference>
<proteinExistence type="inferred from homology"/>
<dbReference type="GO" id="GO:0046872">
    <property type="term" value="F:metal ion binding"/>
    <property type="evidence" value="ECO:0007669"/>
    <property type="project" value="UniProtKB-KW"/>
</dbReference>
<evidence type="ECO:0000256" key="2">
    <source>
        <dbReference type="ARBA" id="ARBA00022723"/>
    </source>
</evidence>
<organism evidence="6 7">
    <name type="scientific">Streptomyces ferrugineus</name>
    <dbReference type="NCBI Taxonomy" id="1413221"/>
    <lineage>
        <taxon>Bacteria</taxon>
        <taxon>Bacillati</taxon>
        <taxon>Actinomycetota</taxon>
        <taxon>Actinomycetes</taxon>
        <taxon>Kitasatosporales</taxon>
        <taxon>Streptomycetaceae</taxon>
        <taxon>Streptomyces</taxon>
    </lineage>
</organism>
<sequence length="257" mass="27388">MNARMLLPETSDEDWAQNAEYLDEDGCVMAGVGGLLVERDGRALLIDAGVGPLTLGPPLNPYGVVTGGALLDSLATLGCKPADIEAVALTHLHADHFGWAWHPAPGSDKPAFAGAACLVAEPEWTQRQHAEAKGMGDMIKALAPYVRTVADGEEIFPGVHVMLTPGHSPGHTSYVIDAGGQRVIAFGDAFHSSVQIAHPLWENVLDHDHPQATSLRHRLVVELAQPDTIGFGVHFADMPFGRVQIEGDQASWHPVDA</sequence>
<dbReference type="PANTHER" id="PTHR42978">
    <property type="entry name" value="QUORUM-QUENCHING LACTONASE YTNP-RELATED-RELATED"/>
    <property type="match status" value="1"/>
</dbReference>
<keyword evidence="2" id="KW-0479">Metal-binding</keyword>
<reference evidence="6 7" key="1">
    <citation type="submission" date="2020-10" db="EMBL/GenBank/DDBJ databases">
        <title>Streptomyces ferrugineus complate genome analysis.</title>
        <authorList>
            <person name="Anwar N."/>
        </authorList>
    </citation>
    <scope>NUCLEOTIDE SEQUENCE [LARGE SCALE GENOMIC DNA]</scope>
    <source>
        <strain evidence="6 7">CCTCC AA2014009</strain>
    </source>
</reference>
<name>A0A7M2T176_9ACTN</name>
<gene>
    <name evidence="6" type="ORF">IM697_22985</name>
</gene>
<protein>
    <submittedName>
        <fullName evidence="6">MBL fold metallo-hydrolase</fullName>
    </submittedName>
</protein>
<dbReference type="SMART" id="SM00849">
    <property type="entry name" value="Lactamase_B"/>
    <property type="match status" value="1"/>
</dbReference>
<accession>A0A7M2T176</accession>
<evidence type="ECO:0000256" key="3">
    <source>
        <dbReference type="ARBA" id="ARBA00022801"/>
    </source>
</evidence>